<dbReference type="PROSITE" id="PS51186">
    <property type="entry name" value="GNAT"/>
    <property type="match status" value="1"/>
</dbReference>
<dbReference type="RefSeq" id="WP_303549794.1">
    <property type="nucleotide sequence ID" value="NZ_JAUOPG010000004.1"/>
</dbReference>
<evidence type="ECO:0000313" key="2">
    <source>
        <dbReference type="EMBL" id="MDO6453505.1"/>
    </source>
</evidence>
<dbReference type="Pfam" id="PF06094">
    <property type="entry name" value="GGACT"/>
    <property type="match status" value="1"/>
</dbReference>
<dbReference type="Proteomes" id="UP001169862">
    <property type="component" value="Unassembled WGS sequence"/>
</dbReference>
<dbReference type="Pfam" id="PF13673">
    <property type="entry name" value="Acetyltransf_10"/>
    <property type="match status" value="1"/>
</dbReference>
<dbReference type="Gene3D" id="3.40.630.30">
    <property type="match status" value="1"/>
</dbReference>
<keyword evidence="2" id="KW-0808">Transferase</keyword>
<reference evidence="2" key="1">
    <citation type="submission" date="2023-07" db="EMBL/GenBank/DDBJ databases">
        <title>Genome content predicts the carbon catabolic preferences of heterotrophic bacteria.</title>
        <authorList>
            <person name="Gralka M."/>
        </authorList>
    </citation>
    <scope>NUCLEOTIDE SEQUENCE</scope>
    <source>
        <strain evidence="2">I2M16</strain>
    </source>
</reference>
<dbReference type="Gene3D" id="3.10.490.10">
    <property type="entry name" value="Gamma-glutamyl cyclotransferase-like"/>
    <property type="match status" value="1"/>
</dbReference>
<protein>
    <submittedName>
        <fullName evidence="2">GNAT family N-acetyltransferase</fullName>
        <ecNumber evidence="2">2.3.1.-</ecNumber>
    </submittedName>
</protein>
<evidence type="ECO:0000259" key="1">
    <source>
        <dbReference type="PROSITE" id="PS51186"/>
    </source>
</evidence>
<feature type="domain" description="N-acetyltransferase" evidence="1">
    <location>
        <begin position="208"/>
        <end position="361"/>
    </location>
</feature>
<evidence type="ECO:0000313" key="3">
    <source>
        <dbReference type="Proteomes" id="UP001169862"/>
    </source>
</evidence>
<dbReference type="InterPro" id="IPR009288">
    <property type="entry name" value="AIG2-like_dom"/>
</dbReference>
<dbReference type="EC" id="2.3.1.-" evidence="2"/>
<name>A0AAW7XH78_9GAMM</name>
<sequence length="361" mass="40368">MQHYIFGYGSLINADSRAKTGQTGRSWPAKVIGFQRHWSVMSPEFGMSSVAVVQRSNSFCNGVLVEIDETELPLFDEREAGYLRAQVPMTQIQGYETTLPEGVVWIYHTETVTPPNDQAPIALSYADVILAGCLSINESFASEFISSTGGWEHAILNDRQQPRYPRVQTSLDTDLLKPHLEVVSAGRICTITSYHQAVSVMTNAPYCWEVRPFQPDDASQLVDIFRRAVLAIDDCFYTALERETWASSADDHEVFQQRFLSTKPLVVRSPNNCPIGFAEWREDGYIDCFYIDPQWQGKKVASALLLAVEAAVRELGATRLYANVALNAQGFFSSHGFIKGSTNSIKRNASVLINNTMYKPL</sequence>
<dbReference type="PANTHER" id="PTHR43451">
    <property type="entry name" value="ACETYLTRANSFERASE (GNAT) FAMILY PROTEIN"/>
    <property type="match status" value="1"/>
</dbReference>
<dbReference type="InterPro" id="IPR016181">
    <property type="entry name" value="Acyl_CoA_acyltransferase"/>
</dbReference>
<dbReference type="InterPro" id="IPR052564">
    <property type="entry name" value="N-acetyltrans/Recomb-assoc"/>
</dbReference>
<accession>A0AAW7XH78</accession>
<comment type="caution">
    <text evidence="2">The sequence shown here is derived from an EMBL/GenBank/DDBJ whole genome shotgun (WGS) entry which is preliminary data.</text>
</comment>
<dbReference type="InterPro" id="IPR013024">
    <property type="entry name" value="GGCT-like"/>
</dbReference>
<dbReference type="CDD" id="cd04301">
    <property type="entry name" value="NAT_SF"/>
    <property type="match status" value="1"/>
</dbReference>
<organism evidence="2 3">
    <name type="scientific">Neptunomonas phycophila</name>
    <dbReference type="NCBI Taxonomy" id="1572645"/>
    <lineage>
        <taxon>Bacteria</taxon>
        <taxon>Pseudomonadati</taxon>
        <taxon>Pseudomonadota</taxon>
        <taxon>Gammaproteobacteria</taxon>
        <taxon>Oceanospirillales</taxon>
        <taxon>Oceanospirillaceae</taxon>
        <taxon>Neptunomonas</taxon>
    </lineage>
</organism>
<dbReference type="SUPFAM" id="SSF55729">
    <property type="entry name" value="Acyl-CoA N-acyltransferases (Nat)"/>
    <property type="match status" value="1"/>
</dbReference>
<gene>
    <name evidence="2" type="ORF">Q4490_08005</name>
</gene>
<dbReference type="InterPro" id="IPR036568">
    <property type="entry name" value="GGCT-like_sf"/>
</dbReference>
<dbReference type="PANTHER" id="PTHR43451:SF1">
    <property type="entry name" value="ACETYLTRANSFERASE"/>
    <property type="match status" value="1"/>
</dbReference>
<dbReference type="InterPro" id="IPR000182">
    <property type="entry name" value="GNAT_dom"/>
</dbReference>
<dbReference type="AlphaFoldDB" id="A0AAW7XH78"/>
<proteinExistence type="predicted"/>
<dbReference type="EMBL" id="JAUOPG010000004">
    <property type="protein sequence ID" value="MDO6453505.1"/>
    <property type="molecule type" value="Genomic_DNA"/>
</dbReference>
<dbReference type="CDD" id="cd06661">
    <property type="entry name" value="GGCT_like"/>
    <property type="match status" value="1"/>
</dbReference>
<keyword evidence="2" id="KW-0012">Acyltransferase</keyword>
<dbReference type="SUPFAM" id="SSF110857">
    <property type="entry name" value="Gamma-glutamyl cyclotransferase-like"/>
    <property type="match status" value="1"/>
</dbReference>
<dbReference type="GO" id="GO:0016747">
    <property type="term" value="F:acyltransferase activity, transferring groups other than amino-acyl groups"/>
    <property type="evidence" value="ECO:0007669"/>
    <property type="project" value="InterPro"/>
</dbReference>